<evidence type="ECO:0000313" key="2">
    <source>
        <dbReference type="Proteomes" id="UP000499080"/>
    </source>
</evidence>
<protein>
    <submittedName>
        <fullName evidence="1">Uncharacterized protein</fullName>
    </submittedName>
</protein>
<proteinExistence type="predicted"/>
<feature type="non-terminal residue" evidence="1">
    <location>
        <position position="1"/>
    </location>
</feature>
<gene>
    <name evidence="1" type="ORF">AVEN_31217_1</name>
</gene>
<evidence type="ECO:0000313" key="1">
    <source>
        <dbReference type="EMBL" id="GBN00443.1"/>
    </source>
</evidence>
<name>A0A4Y2KGA8_ARAVE</name>
<reference evidence="1 2" key="1">
    <citation type="journal article" date="2019" name="Sci. Rep.">
        <title>Orb-weaving spider Araneus ventricosus genome elucidates the spidroin gene catalogue.</title>
        <authorList>
            <person name="Kono N."/>
            <person name="Nakamura H."/>
            <person name="Ohtoshi R."/>
            <person name="Moran D.A.P."/>
            <person name="Shinohara A."/>
            <person name="Yoshida Y."/>
            <person name="Fujiwara M."/>
            <person name="Mori M."/>
            <person name="Tomita M."/>
            <person name="Arakawa K."/>
        </authorList>
    </citation>
    <scope>NUCLEOTIDE SEQUENCE [LARGE SCALE GENOMIC DNA]</scope>
</reference>
<keyword evidence="2" id="KW-1185">Reference proteome</keyword>
<dbReference type="AlphaFoldDB" id="A0A4Y2KGA8"/>
<dbReference type="EMBL" id="BGPR01114257">
    <property type="protein sequence ID" value="GBN00443.1"/>
    <property type="molecule type" value="Genomic_DNA"/>
</dbReference>
<comment type="caution">
    <text evidence="1">The sequence shown here is derived from an EMBL/GenBank/DDBJ whole genome shotgun (WGS) entry which is preliminary data.</text>
</comment>
<dbReference type="Proteomes" id="UP000499080">
    <property type="component" value="Unassembled WGS sequence"/>
</dbReference>
<organism evidence="1 2">
    <name type="scientific">Araneus ventricosus</name>
    <name type="common">Orbweaver spider</name>
    <name type="synonym">Epeira ventricosa</name>
    <dbReference type="NCBI Taxonomy" id="182803"/>
    <lineage>
        <taxon>Eukaryota</taxon>
        <taxon>Metazoa</taxon>
        <taxon>Ecdysozoa</taxon>
        <taxon>Arthropoda</taxon>
        <taxon>Chelicerata</taxon>
        <taxon>Arachnida</taxon>
        <taxon>Araneae</taxon>
        <taxon>Araneomorphae</taxon>
        <taxon>Entelegynae</taxon>
        <taxon>Araneoidea</taxon>
        <taxon>Araneidae</taxon>
        <taxon>Araneus</taxon>
    </lineage>
</organism>
<accession>A0A4Y2KGA8</accession>
<sequence>TLTSRFEAIRQLYWDVFSDLVTMNSCQMTKTTPELAPLSPNFRIGGRLTHIRFKVHQALKPDGSLVESGFEPEALQLRSLFVSEKVYRVPILRT</sequence>